<feature type="domain" description="DUF7919" evidence="1">
    <location>
        <begin position="1"/>
        <end position="159"/>
    </location>
</feature>
<dbReference type="RefSeq" id="WP_184041954.1">
    <property type="nucleotide sequence ID" value="NZ_JACHHY010000047.1"/>
</dbReference>
<comment type="caution">
    <text evidence="2">The sequence shown here is derived from an EMBL/GenBank/DDBJ whole genome shotgun (WGS) entry which is preliminary data.</text>
</comment>
<keyword evidence="3" id="KW-1185">Reference proteome</keyword>
<sequence length="202" mass="23188">MHYEDLTFYRDDGSDTAGFVNVYPKVLNVGWLDRNYPYTKGDIPQKIIQKLKELTFLDMKNSEDKKHGIFEKNKAVIIHLMHMRGAPYKCSLCGGEVGEITINPGGLDVYQGTQQMLLGRSEMCIPDSGGDLFYSFPTMLYHYVVDHQYCPPADFLKAVDQFNMHAPYNIEKEQDDLECLQMPVDQLHDIDRQQGVINKSIK</sequence>
<accession>A0A840MU19</accession>
<name>A0A840MU19_9PROT</name>
<dbReference type="EMBL" id="JACHHY010000047">
    <property type="protein sequence ID" value="MBB5020579.1"/>
    <property type="molecule type" value="Genomic_DNA"/>
</dbReference>
<dbReference type="Proteomes" id="UP000575898">
    <property type="component" value="Unassembled WGS sequence"/>
</dbReference>
<proteinExistence type="predicted"/>
<evidence type="ECO:0000259" key="1">
    <source>
        <dbReference type="Pfam" id="PF25535"/>
    </source>
</evidence>
<evidence type="ECO:0000313" key="2">
    <source>
        <dbReference type="EMBL" id="MBB5020579.1"/>
    </source>
</evidence>
<dbReference type="Pfam" id="PF25535">
    <property type="entry name" value="DUF7919"/>
    <property type="match status" value="1"/>
</dbReference>
<protein>
    <recommendedName>
        <fullName evidence="1">DUF7919 domain-containing protein</fullName>
    </recommendedName>
</protein>
<reference evidence="2 3" key="1">
    <citation type="submission" date="2020-08" db="EMBL/GenBank/DDBJ databases">
        <title>Genomic Encyclopedia of Type Strains, Phase IV (KMG-IV): sequencing the most valuable type-strain genomes for metagenomic binning, comparative biology and taxonomic classification.</title>
        <authorList>
            <person name="Goeker M."/>
        </authorList>
    </citation>
    <scope>NUCLEOTIDE SEQUENCE [LARGE SCALE GENOMIC DNA]</scope>
    <source>
        <strain evidence="2 3">DSM 27165</strain>
    </source>
</reference>
<evidence type="ECO:0000313" key="3">
    <source>
        <dbReference type="Proteomes" id="UP000575898"/>
    </source>
</evidence>
<organism evidence="2 3">
    <name type="scientific">Chitinivorax tropicus</name>
    <dbReference type="NCBI Taxonomy" id="714531"/>
    <lineage>
        <taxon>Bacteria</taxon>
        <taxon>Pseudomonadati</taxon>
        <taxon>Pseudomonadota</taxon>
        <taxon>Betaproteobacteria</taxon>
        <taxon>Chitinivorax</taxon>
    </lineage>
</organism>
<gene>
    <name evidence="2" type="ORF">HNQ59_003900</name>
</gene>
<dbReference type="InterPro" id="IPR057679">
    <property type="entry name" value="DUF7919"/>
</dbReference>
<dbReference type="AlphaFoldDB" id="A0A840MU19"/>